<accession>A0A0K9GQN3</accession>
<dbReference type="PATRIC" id="fig|1679170.3.peg.567"/>
<reference evidence="2" key="1">
    <citation type="submission" date="2015-07" db="EMBL/GenBank/DDBJ databases">
        <title>Genome sequencing project for genomic taxonomy and phylogenomics of Bacillus-like bacteria.</title>
        <authorList>
            <person name="Liu B."/>
            <person name="Wang J."/>
            <person name="Zhu Y."/>
            <person name="Liu G."/>
            <person name="Chen Q."/>
            <person name="Chen Z."/>
            <person name="Lan J."/>
            <person name="Che J."/>
            <person name="Ge C."/>
            <person name="Shi H."/>
            <person name="Pan Z."/>
            <person name="Liu X."/>
        </authorList>
    </citation>
    <scope>NUCLEOTIDE SEQUENCE [LARGE SCALE GENOMIC DNA]</scope>
    <source>
        <strain evidence="2">FJAT-27997</strain>
    </source>
</reference>
<evidence type="ECO:0000313" key="2">
    <source>
        <dbReference type="Proteomes" id="UP000037146"/>
    </source>
</evidence>
<proteinExistence type="predicted"/>
<dbReference type="Proteomes" id="UP000037146">
    <property type="component" value="Unassembled WGS sequence"/>
</dbReference>
<protein>
    <submittedName>
        <fullName evidence="1">Uncharacterized protein</fullName>
    </submittedName>
</protein>
<dbReference type="AlphaFoldDB" id="A0A0K9GQN3"/>
<sequence length="61" mass="7042">MTIVNKLASKMNRNDETPNIELAHELIADHTSKCLANHFKLFNSVMKKTLHFKVKSLVIDY</sequence>
<evidence type="ECO:0000313" key="1">
    <source>
        <dbReference type="EMBL" id="KMY48572.1"/>
    </source>
</evidence>
<dbReference type="EMBL" id="LFZW01000001">
    <property type="protein sequence ID" value="KMY48572.1"/>
    <property type="molecule type" value="Genomic_DNA"/>
</dbReference>
<dbReference type="RefSeq" id="WP_049679898.1">
    <property type="nucleotide sequence ID" value="NZ_LFZW01000001.1"/>
</dbReference>
<comment type="caution">
    <text evidence="1">The sequence shown here is derived from an EMBL/GenBank/DDBJ whole genome shotgun (WGS) entry which is preliminary data.</text>
</comment>
<name>A0A0K9GQN3_9BACI</name>
<gene>
    <name evidence="1" type="ORF">AC625_02790</name>
</gene>
<keyword evidence="2" id="KW-1185">Reference proteome</keyword>
<organism evidence="1 2">
    <name type="scientific">Peribacillus loiseleuriae</name>
    <dbReference type="NCBI Taxonomy" id="1679170"/>
    <lineage>
        <taxon>Bacteria</taxon>
        <taxon>Bacillati</taxon>
        <taxon>Bacillota</taxon>
        <taxon>Bacilli</taxon>
        <taxon>Bacillales</taxon>
        <taxon>Bacillaceae</taxon>
        <taxon>Peribacillus</taxon>
    </lineage>
</organism>
<dbReference type="OrthoDB" id="2733362at2"/>